<name>A0A8H7NWE5_9APHY</name>
<feature type="compositionally biased region" description="Low complexity" evidence="2">
    <location>
        <begin position="134"/>
        <end position="147"/>
    </location>
</feature>
<feature type="coiled-coil region" evidence="1">
    <location>
        <begin position="428"/>
        <end position="462"/>
    </location>
</feature>
<reference evidence="4" key="1">
    <citation type="submission" date="2020-11" db="EMBL/GenBank/DDBJ databases">
        <authorList>
            <person name="Koelle M."/>
            <person name="Horta M.A.C."/>
            <person name="Nowrousian M."/>
            <person name="Ohm R.A."/>
            <person name="Benz P."/>
            <person name="Pilgard A."/>
        </authorList>
    </citation>
    <scope>NUCLEOTIDE SEQUENCE</scope>
    <source>
        <strain evidence="4">FPRL280</strain>
    </source>
</reference>
<organism evidence="4 5">
    <name type="scientific">Rhodonia placenta</name>
    <dbReference type="NCBI Taxonomy" id="104341"/>
    <lineage>
        <taxon>Eukaryota</taxon>
        <taxon>Fungi</taxon>
        <taxon>Dikarya</taxon>
        <taxon>Basidiomycota</taxon>
        <taxon>Agaricomycotina</taxon>
        <taxon>Agaricomycetes</taxon>
        <taxon>Polyporales</taxon>
        <taxon>Adustoporiaceae</taxon>
        <taxon>Rhodonia</taxon>
    </lineage>
</organism>
<dbReference type="InterPro" id="IPR036063">
    <property type="entry name" value="Smr_dom_sf"/>
</dbReference>
<sequence length="590" mass="64752">MDNVFAIGVGLTLRLVIDTVTNHNHRVNGSLVGLWEGAVLHHFLAKFPRSLDPYVAFGFRLFVDLLFTTSVMRLAIVVLWTGLGMLLSDVSFELLEDRRFRRIWRRVRRALPSSLKSLTPARSSSRVQFLQVPTRSSTASSANTARSPILRSPLSPQSRPQLRSPLSPQARTIPVPRPAPAPAPASVRRPSARPLPGSFTDLSEAETDASRAQQRDRTRTPSELEYITMPVIPDTPGIETYPSYIRPPATRSVASGLTTSNESDRLPAGSEGRPHDYSGLTSPVGHPSSPARRDELPPVTIIDYDDPQGPNRTPTNNPVELLDPPPIPIPMRPPSGFAESIPPELMDPRPTPSIAPALGDMLDISTPEEEGGNIEAMEAHVNVAQTERSTATRSPPPGYTPKVGDPMEAASLAESDGTAPSVIANETRSVLIQRADTLRQEAEKLEQKRATLRRELSQAERDRDAWSAFRLRVELTRAEQGAMELHKKAERRYYKAHNQKPQPQEIDVHRLKVPEARARVEEALYGAMMAGVSQLRIITGRGNHSKGKIPALKLAIIGQLQDYHIEAVEDATNPGVLLVHPPGKPSTSST</sequence>
<evidence type="ECO:0000259" key="3">
    <source>
        <dbReference type="PROSITE" id="PS50828"/>
    </source>
</evidence>
<evidence type="ECO:0000256" key="1">
    <source>
        <dbReference type="SAM" id="Coils"/>
    </source>
</evidence>
<dbReference type="SMART" id="SM00463">
    <property type="entry name" value="SMR"/>
    <property type="match status" value="1"/>
</dbReference>
<proteinExistence type="predicted"/>
<dbReference type="InterPro" id="IPR002625">
    <property type="entry name" value="Smr_dom"/>
</dbReference>
<feature type="compositionally biased region" description="Basic and acidic residues" evidence="2">
    <location>
        <begin position="213"/>
        <end position="222"/>
    </location>
</feature>
<dbReference type="Proteomes" id="UP000639403">
    <property type="component" value="Unassembled WGS sequence"/>
</dbReference>
<dbReference type="PANTHER" id="PTHR47417:SF1">
    <property type="entry name" value="SMR DOMAIN-CONTAINING PROTEIN YPL199C"/>
    <property type="match status" value="1"/>
</dbReference>
<dbReference type="Gene3D" id="3.30.1370.110">
    <property type="match status" value="1"/>
</dbReference>
<feature type="domain" description="Smr" evidence="3">
    <location>
        <begin position="506"/>
        <end position="582"/>
    </location>
</feature>
<accession>A0A8H7NWE5</accession>
<dbReference type="EMBL" id="JADOXO010000294">
    <property type="protein sequence ID" value="KAF9807095.1"/>
    <property type="molecule type" value="Genomic_DNA"/>
</dbReference>
<reference evidence="4" key="2">
    <citation type="journal article" name="Front. Microbiol.">
        <title>Degradative Capacity of Two Strains of Rhodonia placenta: From Phenotype to Genotype.</title>
        <authorList>
            <person name="Kolle M."/>
            <person name="Horta M.A.C."/>
            <person name="Nowrousian M."/>
            <person name="Ohm R.A."/>
            <person name="Benz J.P."/>
            <person name="Pilgard A."/>
        </authorList>
    </citation>
    <scope>NUCLEOTIDE SEQUENCE</scope>
    <source>
        <strain evidence="4">FPRL280</strain>
    </source>
</reference>
<feature type="region of interest" description="Disordered" evidence="2">
    <location>
        <begin position="129"/>
        <end position="324"/>
    </location>
</feature>
<dbReference type="Pfam" id="PF01713">
    <property type="entry name" value="Smr"/>
    <property type="match status" value="1"/>
</dbReference>
<evidence type="ECO:0000313" key="5">
    <source>
        <dbReference type="Proteomes" id="UP000639403"/>
    </source>
</evidence>
<protein>
    <recommendedName>
        <fullName evidence="3">Smr domain-containing protein</fullName>
    </recommendedName>
</protein>
<dbReference type="InterPro" id="IPR053020">
    <property type="entry name" value="Smr_domain_protein"/>
</dbReference>
<dbReference type="AlphaFoldDB" id="A0A8H7NWE5"/>
<feature type="compositionally biased region" description="Low complexity" evidence="2">
    <location>
        <begin position="184"/>
        <end position="194"/>
    </location>
</feature>
<comment type="caution">
    <text evidence="4">The sequence shown here is derived from an EMBL/GenBank/DDBJ whole genome shotgun (WGS) entry which is preliminary data.</text>
</comment>
<feature type="compositionally biased region" description="Polar residues" evidence="2">
    <location>
        <begin position="154"/>
        <end position="170"/>
    </location>
</feature>
<keyword evidence="1" id="KW-0175">Coiled coil</keyword>
<evidence type="ECO:0000313" key="4">
    <source>
        <dbReference type="EMBL" id="KAF9807095.1"/>
    </source>
</evidence>
<dbReference type="PROSITE" id="PS50828">
    <property type="entry name" value="SMR"/>
    <property type="match status" value="1"/>
</dbReference>
<dbReference type="PANTHER" id="PTHR47417">
    <property type="entry name" value="SMR DOMAIN-CONTAINING PROTEIN YPL199C"/>
    <property type="match status" value="1"/>
</dbReference>
<feature type="compositionally biased region" description="Polar residues" evidence="2">
    <location>
        <begin position="252"/>
        <end position="261"/>
    </location>
</feature>
<gene>
    <name evidence="4" type="ORF">IEO21_08385</name>
</gene>
<evidence type="ECO:0000256" key="2">
    <source>
        <dbReference type="SAM" id="MobiDB-lite"/>
    </source>
</evidence>
<dbReference type="SUPFAM" id="SSF160443">
    <property type="entry name" value="SMR domain-like"/>
    <property type="match status" value="1"/>
</dbReference>